<sequence length="88" mass="9718">MSKKIVKTQEESKVIYLGPTIKEFGLSNGSIYDGFTNNVKVALEKYPKLKNLIFPVNSNLGNIKANLLKSGTKESILFNSLKKELGGK</sequence>
<evidence type="ECO:0000313" key="1">
    <source>
        <dbReference type="EMBL" id="RHF71079.1"/>
    </source>
</evidence>
<evidence type="ECO:0000313" key="2">
    <source>
        <dbReference type="Proteomes" id="UP000284676"/>
    </source>
</evidence>
<reference evidence="1 2" key="1">
    <citation type="submission" date="2018-08" db="EMBL/GenBank/DDBJ databases">
        <title>A genome reference for cultivated species of the human gut microbiota.</title>
        <authorList>
            <person name="Zou Y."/>
            <person name="Xue W."/>
            <person name="Luo G."/>
        </authorList>
    </citation>
    <scope>NUCLEOTIDE SEQUENCE [LARGE SCALE GENOMIC DNA]</scope>
    <source>
        <strain evidence="1 2">AM25-1</strain>
    </source>
</reference>
<name>A0A414PRB1_FUSMR</name>
<dbReference type="Proteomes" id="UP000284676">
    <property type="component" value="Unassembled WGS sequence"/>
</dbReference>
<protein>
    <submittedName>
        <fullName evidence="1">Uncharacterized protein</fullName>
    </submittedName>
</protein>
<organism evidence="1 2">
    <name type="scientific">Fusobacterium mortiferum</name>
    <dbReference type="NCBI Taxonomy" id="850"/>
    <lineage>
        <taxon>Bacteria</taxon>
        <taxon>Fusobacteriati</taxon>
        <taxon>Fusobacteriota</taxon>
        <taxon>Fusobacteriia</taxon>
        <taxon>Fusobacteriales</taxon>
        <taxon>Fusobacteriaceae</taxon>
        <taxon>Fusobacterium</taxon>
    </lineage>
</organism>
<proteinExistence type="predicted"/>
<accession>A0A414PRB1</accession>
<dbReference type="RefSeq" id="WP_118234537.1">
    <property type="nucleotide sequence ID" value="NZ_CAEUHP010000001.1"/>
</dbReference>
<dbReference type="AlphaFoldDB" id="A0A414PRB1"/>
<comment type="caution">
    <text evidence="1">The sequence shown here is derived from an EMBL/GenBank/DDBJ whole genome shotgun (WGS) entry which is preliminary data.</text>
</comment>
<dbReference type="EMBL" id="QRHL01000018">
    <property type="protein sequence ID" value="RHF71079.1"/>
    <property type="molecule type" value="Genomic_DNA"/>
</dbReference>
<gene>
    <name evidence="1" type="ORF">DW663_09175</name>
</gene>